<comment type="caution">
    <text evidence="2">The sequence shown here is derived from an EMBL/GenBank/DDBJ whole genome shotgun (WGS) entry which is preliminary data.</text>
</comment>
<feature type="non-terminal residue" evidence="2">
    <location>
        <position position="1"/>
    </location>
</feature>
<dbReference type="PANTHER" id="PTHR47099:SF1">
    <property type="entry name" value="METHYLCOBAMIDE:COM METHYLTRANSFERASE MTBA"/>
    <property type="match status" value="1"/>
</dbReference>
<dbReference type="Gene3D" id="3.20.20.210">
    <property type="match status" value="1"/>
</dbReference>
<dbReference type="EMBL" id="BARS01017721">
    <property type="protein sequence ID" value="GAF86975.1"/>
    <property type="molecule type" value="Genomic_DNA"/>
</dbReference>
<sequence length="74" mass="8063">VKKFEGKSSACGNFNPVSILLEGSEKDVENAVVSCINMGNNTTFIAAGCEVPKNTSNENMLRVDETLKRYSNFT</sequence>
<dbReference type="Pfam" id="PF01208">
    <property type="entry name" value="URO-D"/>
    <property type="match status" value="1"/>
</dbReference>
<organism evidence="2">
    <name type="scientific">marine sediment metagenome</name>
    <dbReference type="NCBI Taxonomy" id="412755"/>
    <lineage>
        <taxon>unclassified sequences</taxon>
        <taxon>metagenomes</taxon>
        <taxon>ecological metagenomes</taxon>
    </lineage>
</organism>
<accession>X0UET4</accession>
<dbReference type="InterPro" id="IPR000257">
    <property type="entry name" value="Uroporphyrinogen_deCOase"/>
</dbReference>
<evidence type="ECO:0000313" key="2">
    <source>
        <dbReference type="EMBL" id="GAF86975.1"/>
    </source>
</evidence>
<name>X0UET4_9ZZZZ</name>
<dbReference type="AlphaFoldDB" id="X0UET4"/>
<dbReference type="GO" id="GO:0004853">
    <property type="term" value="F:uroporphyrinogen decarboxylase activity"/>
    <property type="evidence" value="ECO:0007669"/>
    <property type="project" value="InterPro"/>
</dbReference>
<protein>
    <recommendedName>
        <fullName evidence="1">Uroporphyrinogen decarboxylase (URO-D) domain-containing protein</fullName>
    </recommendedName>
</protein>
<dbReference type="InterPro" id="IPR038071">
    <property type="entry name" value="UROD/MetE-like_sf"/>
</dbReference>
<feature type="domain" description="Uroporphyrinogen decarboxylase (URO-D)" evidence="1">
    <location>
        <begin position="7"/>
        <end position="70"/>
    </location>
</feature>
<evidence type="ECO:0000259" key="1">
    <source>
        <dbReference type="Pfam" id="PF01208"/>
    </source>
</evidence>
<dbReference type="GO" id="GO:0006779">
    <property type="term" value="P:porphyrin-containing compound biosynthetic process"/>
    <property type="evidence" value="ECO:0007669"/>
    <property type="project" value="InterPro"/>
</dbReference>
<dbReference type="InterPro" id="IPR052024">
    <property type="entry name" value="Methanogen_methyltrans"/>
</dbReference>
<reference evidence="2" key="1">
    <citation type="journal article" date="2014" name="Front. Microbiol.">
        <title>High frequency of phylogenetically diverse reductive dehalogenase-homologous genes in deep subseafloor sedimentary metagenomes.</title>
        <authorList>
            <person name="Kawai M."/>
            <person name="Futagami T."/>
            <person name="Toyoda A."/>
            <person name="Takaki Y."/>
            <person name="Nishi S."/>
            <person name="Hori S."/>
            <person name="Arai W."/>
            <person name="Tsubouchi T."/>
            <person name="Morono Y."/>
            <person name="Uchiyama I."/>
            <person name="Ito T."/>
            <person name="Fujiyama A."/>
            <person name="Inagaki F."/>
            <person name="Takami H."/>
        </authorList>
    </citation>
    <scope>NUCLEOTIDE SEQUENCE</scope>
    <source>
        <strain evidence="2">Expedition CK06-06</strain>
    </source>
</reference>
<gene>
    <name evidence="2" type="ORF">S01H1_28945</name>
</gene>
<proteinExistence type="predicted"/>
<dbReference type="SUPFAM" id="SSF51726">
    <property type="entry name" value="UROD/MetE-like"/>
    <property type="match status" value="1"/>
</dbReference>
<dbReference type="PANTHER" id="PTHR47099">
    <property type="entry name" value="METHYLCOBAMIDE:COM METHYLTRANSFERASE MTBA"/>
    <property type="match status" value="1"/>
</dbReference>